<gene>
    <name evidence="2" type="ORF">BANT10_03494</name>
</gene>
<organism evidence="2 3">
    <name type="scientific">Brevibacterium antiquum</name>
    <dbReference type="NCBI Taxonomy" id="234835"/>
    <lineage>
        <taxon>Bacteria</taxon>
        <taxon>Bacillati</taxon>
        <taxon>Actinomycetota</taxon>
        <taxon>Actinomycetes</taxon>
        <taxon>Micrococcales</taxon>
        <taxon>Brevibacteriaceae</taxon>
        <taxon>Brevibacterium</taxon>
    </lineage>
</organism>
<feature type="domain" description="Amidohydrolase-related" evidence="1">
    <location>
        <begin position="68"/>
        <end position="415"/>
    </location>
</feature>
<dbReference type="PANTHER" id="PTHR43135">
    <property type="entry name" value="ALPHA-D-RIBOSE 1-METHYLPHOSPHONATE 5-TRIPHOSPHATE DIPHOSPHATASE"/>
    <property type="match status" value="1"/>
</dbReference>
<keyword evidence="3" id="KW-1185">Reference proteome</keyword>
<dbReference type="Pfam" id="PF01979">
    <property type="entry name" value="Amidohydro_1"/>
    <property type="match status" value="1"/>
</dbReference>
<sequence>MGNARIPQVPQTDNTTIRLIGARLIDGSGAGPIEDAEIVISGDRISYAGARRTTNDDSETVVDLRGKTVMPGFIDAHVHFGLNIEADVAALHAQQDTERVLDTARVINKTLMAGVTTVRDLAGTDSGYRDAIAAGTILGPRMHLAIMALSPTGGHTDYQLPNGAMALSRLRGFDPIIDTDDDVRIRVRELVRAGADAIKVCTTGGVSSPSDTPDDIGVPEHHVRLIVEEMNKRQGQPVAAHAQGTDGILQALRGGVSSIEHGYAIDAEGLQLAIDQGAFLVPTLSSALRLPSPDDVPDYLYQKKIKWSAIAREHITEALKTDVKVAMGTDSGICPHGRNLTELGHLVELGYTPLKAITAGTKNAATLLRLDKDLGTVEAGKLADLVITDFNPLDDITTLADPDNVPCVIQGGRAVKDRTGIWPSDVVLAGLANN</sequence>
<evidence type="ECO:0000313" key="2">
    <source>
        <dbReference type="EMBL" id="SMY03199.1"/>
    </source>
</evidence>
<dbReference type="Gene3D" id="2.30.40.10">
    <property type="entry name" value="Urease, subunit C, domain 1"/>
    <property type="match status" value="1"/>
</dbReference>
<dbReference type="Proteomes" id="UP000234342">
    <property type="component" value="Unassembled WGS sequence"/>
</dbReference>
<dbReference type="InterPro" id="IPR006680">
    <property type="entry name" value="Amidohydro-rel"/>
</dbReference>
<reference evidence="3" key="1">
    <citation type="submission" date="2017-03" db="EMBL/GenBank/DDBJ databases">
        <authorList>
            <person name="Monnet C."/>
        </authorList>
    </citation>
    <scope>NUCLEOTIDE SEQUENCE [LARGE SCALE GENOMIC DNA]</scope>
    <source>
        <strain evidence="3">P10</strain>
    </source>
</reference>
<evidence type="ECO:0000313" key="3">
    <source>
        <dbReference type="Proteomes" id="UP000234342"/>
    </source>
</evidence>
<dbReference type="InterPro" id="IPR057744">
    <property type="entry name" value="OTAase-like"/>
</dbReference>
<dbReference type="SUPFAM" id="SSF51338">
    <property type="entry name" value="Composite domain of metallo-dependent hydrolases"/>
    <property type="match status" value="1"/>
</dbReference>
<dbReference type="InterPro" id="IPR032466">
    <property type="entry name" value="Metal_Hydrolase"/>
</dbReference>
<dbReference type="AlphaFoldDB" id="A0A2H1KU66"/>
<evidence type="ECO:0000259" key="1">
    <source>
        <dbReference type="Pfam" id="PF01979"/>
    </source>
</evidence>
<dbReference type="SUPFAM" id="SSF51556">
    <property type="entry name" value="Metallo-dependent hydrolases"/>
    <property type="match status" value="1"/>
</dbReference>
<dbReference type="Gene3D" id="3.20.20.140">
    <property type="entry name" value="Metal-dependent hydrolases"/>
    <property type="match status" value="1"/>
</dbReference>
<accession>A0A2H1KU66</accession>
<protein>
    <submittedName>
        <fullName evidence="2">Imidazolonepropionase</fullName>
    </submittedName>
</protein>
<dbReference type="CDD" id="cd01299">
    <property type="entry name" value="Met_dep_hydrolase_A"/>
    <property type="match status" value="1"/>
</dbReference>
<name>A0A2H1KU66_9MICO</name>
<dbReference type="EMBL" id="FXZE01000036">
    <property type="protein sequence ID" value="SMY03199.1"/>
    <property type="molecule type" value="Genomic_DNA"/>
</dbReference>
<proteinExistence type="predicted"/>
<dbReference type="InterPro" id="IPR011059">
    <property type="entry name" value="Metal-dep_hydrolase_composite"/>
</dbReference>
<dbReference type="GO" id="GO:0016810">
    <property type="term" value="F:hydrolase activity, acting on carbon-nitrogen (but not peptide) bonds"/>
    <property type="evidence" value="ECO:0007669"/>
    <property type="project" value="InterPro"/>
</dbReference>
<dbReference type="RefSeq" id="WP_101644814.1">
    <property type="nucleotide sequence ID" value="NZ_FXZE01000036.1"/>
</dbReference>
<dbReference type="PANTHER" id="PTHR43135:SF3">
    <property type="entry name" value="ALPHA-D-RIBOSE 1-METHYLPHOSPHONATE 5-TRIPHOSPHATE DIPHOSPHATASE"/>
    <property type="match status" value="1"/>
</dbReference>
<dbReference type="InterPro" id="IPR051781">
    <property type="entry name" value="Metallo-dep_Hydrolase"/>
</dbReference>